<dbReference type="Gene3D" id="3.30.360.10">
    <property type="entry name" value="Dihydrodipicolinate Reductase, domain 2"/>
    <property type="match status" value="1"/>
</dbReference>
<dbReference type="InterPro" id="IPR004104">
    <property type="entry name" value="Gfo/Idh/MocA-like_OxRdtase_C"/>
</dbReference>
<dbReference type="InterPro" id="IPR036291">
    <property type="entry name" value="NAD(P)-bd_dom_sf"/>
</dbReference>
<dbReference type="GO" id="GO:0006740">
    <property type="term" value="P:NADPH regeneration"/>
    <property type="evidence" value="ECO:0007669"/>
    <property type="project" value="TreeGrafter"/>
</dbReference>
<protein>
    <recommendedName>
        <fullName evidence="5">Oxidoreductase</fullName>
    </recommendedName>
</protein>
<sequence>MILAEWRSGPAFEGHHSSAWPETVDGINLSPNSETLTERLFAPEDDGNFNRAPRSWHLRKGRYDEIAQEVPYELAEQNTEYVPALSKNDNLSLKAIYSRSKRSAEKLTGEVGEKVDIYYDSPAERGKTLDDLLSRPDIEAVIACLPITVQPQAIKKSLAARKHVLSEKPIAADTNIAKDLIEYHQRTAPDSVWLVAENFRFLDILSSGHSKLKDIGGDLVTFHVNVFALVDENDKFYQTQWRQVPEYQGGFLLDGGVHFIAGLRYLLSSIGEDITALAAFTALIQPNLAPVDTVHAILASESKRSGTFSVSFGSAFKSGFEIEVVTTKGRVSVTPTSVTVACLDESKSKKEQKEDFPFSAGVAKEVEAFATSIQSGKVDPRASPQQAARDLEIIQSMLESGKDAGSFKRLSLLEKL</sequence>
<dbReference type="Pfam" id="PF01408">
    <property type="entry name" value="GFO_IDH_MocA"/>
    <property type="match status" value="1"/>
</dbReference>
<feature type="domain" description="Gfo/Idh/MocA-like oxidoreductase N-terminal" evidence="1">
    <location>
        <begin position="80"/>
        <end position="186"/>
    </location>
</feature>
<comment type="caution">
    <text evidence="3">The sequence shown here is derived from an EMBL/GenBank/DDBJ whole genome shotgun (WGS) entry which is preliminary data.</text>
</comment>
<dbReference type="InterPro" id="IPR000683">
    <property type="entry name" value="Gfo/Idh/MocA-like_OxRdtase_N"/>
</dbReference>
<dbReference type="SUPFAM" id="SSF55347">
    <property type="entry name" value="Glyceraldehyde-3-phosphate dehydrogenase-like, C-terminal domain"/>
    <property type="match status" value="1"/>
</dbReference>
<proteinExistence type="predicted"/>
<dbReference type="SUPFAM" id="SSF51735">
    <property type="entry name" value="NAD(P)-binding Rossmann-fold domains"/>
    <property type="match status" value="1"/>
</dbReference>
<evidence type="ECO:0000259" key="2">
    <source>
        <dbReference type="Pfam" id="PF02894"/>
    </source>
</evidence>
<dbReference type="PANTHER" id="PTHR42840:SF5">
    <property type="entry name" value="NAD(P)-BINDING ROSSMANN-FOLD SUPERFAMILY PROTEIN"/>
    <property type="match status" value="1"/>
</dbReference>
<dbReference type="AlphaFoldDB" id="A0AA39CKP1"/>
<dbReference type="PANTHER" id="PTHR42840">
    <property type="entry name" value="NAD(P)-BINDING ROSSMANN-FOLD SUPERFAMILY PROTEIN-RELATED"/>
    <property type="match status" value="1"/>
</dbReference>
<reference evidence="3" key="1">
    <citation type="submission" date="2022-10" db="EMBL/GenBank/DDBJ databases">
        <title>Culturing micro-colonial fungi from biological soil crusts in the Mojave desert and describing Neophaeococcomyces mojavensis, and introducing the new genera and species Taxawa tesnikishii.</title>
        <authorList>
            <person name="Kurbessoian T."/>
            <person name="Stajich J.E."/>
        </authorList>
    </citation>
    <scope>NUCLEOTIDE SEQUENCE</scope>
    <source>
        <strain evidence="3">TK_41</strain>
    </source>
</reference>
<keyword evidence="4" id="KW-1185">Reference proteome</keyword>
<dbReference type="GO" id="GO:0005737">
    <property type="term" value="C:cytoplasm"/>
    <property type="evidence" value="ECO:0007669"/>
    <property type="project" value="TreeGrafter"/>
</dbReference>
<gene>
    <name evidence="3" type="ORF">H2200_004678</name>
</gene>
<dbReference type="Proteomes" id="UP001172673">
    <property type="component" value="Unassembled WGS sequence"/>
</dbReference>
<evidence type="ECO:0008006" key="5">
    <source>
        <dbReference type="Google" id="ProtNLM"/>
    </source>
</evidence>
<feature type="domain" description="Gfo/Idh/MocA-like oxidoreductase C-terminal" evidence="2">
    <location>
        <begin position="217"/>
        <end position="401"/>
    </location>
</feature>
<accession>A0AA39CKP1</accession>
<organism evidence="3 4">
    <name type="scientific">Cladophialophora chaetospira</name>
    <dbReference type="NCBI Taxonomy" id="386627"/>
    <lineage>
        <taxon>Eukaryota</taxon>
        <taxon>Fungi</taxon>
        <taxon>Dikarya</taxon>
        <taxon>Ascomycota</taxon>
        <taxon>Pezizomycotina</taxon>
        <taxon>Eurotiomycetes</taxon>
        <taxon>Chaetothyriomycetidae</taxon>
        <taxon>Chaetothyriales</taxon>
        <taxon>Herpotrichiellaceae</taxon>
        <taxon>Cladophialophora</taxon>
    </lineage>
</organism>
<name>A0AA39CKP1_9EURO</name>
<dbReference type="Gene3D" id="3.40.50.720">
    <property type="entry name" value="NAD(P)-binding Rossmann-like Domain"/>
    <property type="match status" value="1"/>
</dbReference>
<evidence type="ECO:0000313" key="3">
    <source>
        <dbReference type="EMBL" id="KAJ9611494.1"/>
    </source>
</evidence>
<dbReference type="GO" id="GO:0000166">
    <property type="term" value="F:nucleotide binding"/>
    <property type="evidence" value="ECO:0007669"/>
    <property type="project" value="InterPro"/>
</dbReference>
<dbReference type="Pfam" id="PF02894">
    <property type="entry name" value="GFO_IDH_MocA_C"/>
    <property type="match status" value="1"/>
</dbReference>
<evidence type="ECO:0000259" key="1">
    <source>
        <dbReference type="Pfam" id="PF01408"/>
    </source>
</evidence>
<dbReference type="GO" id="GO:0016491">
    <property type="term" value="F:oxidoreductase activity"/>
    <property type="evidence" value="ECO:0007669"/>
    <property type="project" value="TreeGrafter"/>
</dbReference>
<evidence type="ECO:0000313" key="4">
    <source>
        <dbReference type="Proteomes" id="UP001172673"/>
    </source>
</evidence>
<dbReference type="EMBL" id="JAPDRK010000006">
    <property type="protein sequence ID" value="KAJ9611494.1"/>
    <property type="molecule type" value="Genomic_DNA"/>
</dbReference>